<dbReference type="GO" id="GO:0051287">
    <property type="term" value="F:NAD binding"/>
    <property type="evidence" value="ECO:0007669"/>
    <property type="project" value="UniProtKB-UniRule"/>
</dbReference>
<evidence type="ECO:0000256" key="11">
    <source>
        <dbReference type="ARBA" id="ARBA00023299"/>
    </source>
</evidence>
<dbReference type="NCBIfam" id="TIGR01327">
    <property type="entry name" value="PGDH"/>
    <property type="match status" value="1"/>
</dbReference>
<evidence type="ECO:0000256" key="2">
    <source>
        <dbReference type="ARBA" id="ARBA00005854"/>
    </source>
</evidence>
<dbReference type="Pfam" id="PF02826">
    <property type="entry name" value="2-Hacid_dh_C"/>
    <property type="match status" value="1"/>
</dbReference>
<keyword evidence="8" id="KW-0007">Acetylation</keyword>
<dbReference type="SUPFAM" id="SSF143548">
    <property type="entry name" value="Serine metabolism enzymes domain"/>
    <property type="match status" value="1"/>
</dbReference>
<dbReference type="Gene3D" id="3.30.70.260">
    <property type="match status" value="1"/>
</dbReference>
<dbReference type="InterPro" id="IPR045626">
    <property type="entry name" value="PGDH_ASB_dom"/>
</dbReference>
<dbReference type="SUPFAM" id="SSF55021">
    <property type="entry name" value="ACT-like"/>
    <property type="match status" value="1"/>
</dbReference>
<evidence type="ECO:0000256" key="10">
    <source>
        <dbReference type="ARBA" id="ARBA00023027"/>
    </source>
</evidence>
<keyword evidence="15" id="KW-1133">Transmembrane helix</keyword>
<name>A0A3M7KQX5_AUXPR</name>
<feature type="transmembrane region" description="Helical" evidence="15">
    <location>
        <begin position="127"/>
        <end position="148"/>
    </location>
</feature>
<dbReference type="PROSITE" id="PS00671">
    <property type="entry name" value="D_2_HYDROXYACID_DH_3"/>
    <property type="match status" value="1"/>
</dbReference>
<dbReference type="EMBL" id="QOKY01000202">
    <property type="protein sequence ID" value="RMZ52757.1"/>
    <property type="molecule type" value="Genomic_DNA"/>
</dbReference>
<dbReference type="Gene3D" id="3.30.1330.90">
    <property type="entry name" value="D-3-phosphoglycerate dehydrogenase, domain 3"/>
    <property type="match status" value="1"/>
</dbReference>
<feature type="region of interest" description="Disordered" evidence="14">
    <location>
        <begin position="2006"/>
        <end position="2026"/>
    </location>
</feature>
<dbReference type="Proteomes" id="UP000279271">
    <property type="component" value="Unassembled WGS sequence"/>
</dbReference>
<evidence type="ECO:0000256" key="15">
    <source>
        <dbReference type="SAM" id="Phobius"/>
    </source>
</evidence>
<evidence type="ECO:0000256" key="12">
    <source>
        <dbReference type="ARBA" id="ARBA00048731"/>
    </source>
</evidence>
<evidence type="ECO:0000256" key="13">
    <source>
        <dbReference type="RuleBase" id="RU363003"/>
    </source>
</evidence>
<evidence type="ECO:0000256" key="5">
    <source>
        <dbReference type="ARBA" id="ARBA00021582"/>
    </source>
</evidence>
<comment type="similarity">
    <text evidence="2 13">Belongs to the D-isomer specific 2-hydroxyacid dehydrogenase family.</text>
</comment>
<dbReference type="FunFam" id="3.30.70.260:FF:000008">
    <property type="entry name" value="D-3-phosphoglycerate dehydrogenase, chloroplastic"/>
    <property type="match status" value="1"/>
</dbReference>
<keyword evidence="7 13" id="KW-0028">Amino-acid biosynthesis</keyword>
<dbReference type="GO" id="GO:0006629">
    <property type="term" value="P:lipid metabolic process"/>
    <property type="evidence" value="ECO:0007669"/>
    <property type="project" value="InterPro"/>
</dbReference>
<dbReference type="SUPFAM" id="SSF51735">
    <property type="entry name" value="NAD(P)-binding Rossmann-fold domains"/>
    <property type="match status" value="1"/>
</dbReference>
<dbReference type="UniPathway" id="UPA00135">
    <property type="reaction ID" value="UER00196"/>
</dbReference>
<dbReference type="FunFam" id="3.30.1330.90:FF:000003">
    <property type="entry name" value="D-3-phosphoglycerate dehydrogenase"/>
    <property type="match status" value="1"/>
</dbReference>
<keyword evidence="11 13" id="KW-0718">Serine biosynthesis</keyword>
<evidence type="ECO:0000259" key="16">
    <source>
        <dbReference type="PROSITE" id="PS51671"/>
    </source>
</evidence>
<dbReference type="Gene3D" id="3.40.50.720">
    <property type="entry name" value="NAD(P)-binding Rossmann-like Domain"/>
    <property type="match status" value="2"/>
</dbReference>
<dbReference type="InterPro" id="IPR029752">
    <property type="entry name" value="D-isomer_DH_CS1"/>
</dbReference>
<evidence type="ECO:0000256" key="1">
    <source>
        <dbReference type="ARBA" id="ARBA00005216"/>
    </source>
</evidence>
<feature type="non-terminal residue" evidence="17">
    <location>
        <position position="3050"/>
    </location>
</feature>
<gene>
    <name evidence="17" type="ORF">APUTEX25_000876</name>
</gene>
<proteinExistence type="inferred from homology"/>
<evidence type="ECO:0000256" key="6">
    <source>
        <dbReference type="ARBA" id="ARBA00022553"/>
    </source>
</evidence>
<dbReference type="PROSITE" id="PS00065">
    <property type="entry name" value="D_2_HYDROXYACID_DH_1"/>
    <property type="match status" value="1"/>
</dbReference>
<dbReference type="Pfam" id="PF19304">
    <property type="entry name" value="PGDH_inter"/>
    <property type="match status" value="1"/>
</dbReference>
<evidence type="ECO:0000256" key="8">
    <source>
        <dbReference type="ARBA" id="ARBA00022990"/>
    </source>
</evidence>
<dbReference type="CDD" id="cd12173">
    <property type="entry name" value="PGDH_4"/>
    <property type="match status" value="1"/>
</dbReference>
<dbReference type="InterPro" id="IPR029058">
    <property type="entry name" value="AB_hydrolase_fold"/>
</dbReference>
<feature type="domain" description="ACT" evidence="16">
    <location>
        <begin position="2977"/>
        <end position="3049"/>
    </location>
</feature>
<evidence type="ECO:0000313" key="18">
    <source>
        <dbReference type="Proteomes" id="UP000279271"/>
    </source>
</evidence>
<evidence type="ECO:0000256" key="7">
    <source>
        <dbReference type="ARBA" id="ARBA00022605"/>
    </source>
</evidence>
<dbReference type="Pfam" id="PF01764">
    <property type="entry name" value="Lipase_3"/>
    <property type="match status" value="2"/>
</dbReference>
<dbReference type="InterPro" id="IPR029009">
    <property type="entry name" value="ASB_dom_sf"/>
</dbReference>
<evidence type="ECO:0000256" key="14">
    <source>
        <dbReference type="SAM" id="MobiDB-lite"/>
    </source>
</evidence>
<dbReference type="Pfam" id="PF01842">
    <property type="entry name" value="ACT"/>
    <property type="match status" value="1"/>
</dbReference>
<dbReference type="SUPFAM" id="SSF52283">
    <property type="entry name" value="Formate/glycerate dehydrogenase catalytic domain-like"/>
    <property type="match status" value="1"/>
</dbReference>
<dbReference type="InterPro" id="IPR029753">
    <property type="entry name" value="D-isomer_DH_CS"/>
</dbReference>
<dbReference type="CDD" id="cd04879">
    <property type="entry name" value="ACT_3PGDH-like"/>
    <property type="match status" value="1"/>
</dbReference>
<keyword evidence="6" id="KW-0597">Phosphoprotein</keyword>
<organism evidence="17 18">
    <name type="scientific">Auxenochlorella protothecoides</name>
    <name type="common">Green microalga</name>
    <name type="synonym">Chlorella protothecoides</name>
    <dbReference type="NCBI Taxonomy" id="3075"/>
    <lineage>
        <taxon>Eukaryota</taxon>
        <taxon>Viridiplantae</taxon>
        <taxon>Chlorophyta</taxon>
        <taxon>core chlorophytes</taxon>
        <taxon>Trebouxiophyceae</taxon>
        <taxon>Chlorellales</taxon>
        <taxon>Chlorellaceae</taxon>
        <taxon>Auxenochlorella</taxon>
    </lineage>
</organism>
<keyword evidence="15" id="KW-0472">Membrane</keyword>
<dbReference type="InterPro" id="IPR036291">
    <property type="entry name" value="NAD(P)-bd_dom_sf"/>
</dbReference>
<dbReference type="InterPro" id="IPR002921">
    <property type="entry name" value="Fungal_lipase-type"/>
</dbReference>
<comment type="pathway">
    <text evidence="1 13">Amino-acid biosynthesis; L-serine biosynthesis; L-serine from 3-phospho-D-glycerate: step 1/3.</text>
</comment>
<protein>
    <recommendedName>
        <fullName evidence="5 13">D-3-phosphoglycerate dehydrogenase</fullName>
        <ecNumber evidence="4 13">1.1.1.95</ecNumber>
    </recommendedName>
</protein>
<dbReference type="Gene3D" id="3.40.50.1820">
    <property type="entry name" value="alpha/beta hydrolase"/>
    <property type="match status" value="2"/>
</dbReference>
<feature type="transmembrane region" description="Helical" evidence="15">
    <location>
        <begin position="790"/>
        <end position="810"/>
    </location>
</feature>
<dbReference type="EC" id="1.1.1.95" evidence="4 13"/>
<feature type="transmembrane region" description="Helical" evidence="15">
    <location>
        <begin position="21"/>
        <end position="51"/>
    </location>
</feature>
<dbReference type="GO" id="GO:0006564">
    <property type="term" value="P:L-serine biosynthetic process"/>
    <property type="evidence" value="ECO:0007669"/>
    <property type="project" value="UniProtKB-KW"/>
</dbReference>
<dbReference type="InterPro" id="IPR045865">
    <property type="entry name" value="ACT-like_dom_sf"/>
</dbReference>
<dbReference type="GO" id="GO:0004617">
    <property type="term" value="F:phosphoglycerate dehydrogenase activity"/>
    <property type="evidence" value="ECO:0007669"/>
    <property type="project" value="UniProtKB-EC"/>
</dbReference>
<dbReference type="InterPro" id="IPR006139">
    <property type="entry name" value="D-isomer_2_OHA_DH_cat_dom"/>
</dbReference>
<evidence type="ECO:0000256" key="9">
    <source>
        <dbReference type="ARBA" id="ARBA00023002"/>
    </source>
</evidence>
<dbReference type="Pfam" id="PF00389">
    <property type="entry name" value="2-Hacid_dh"/>
    <property type="match status" value="1"/>
</dbReference>
<evidence type="ECO:0000256" key="4">
    <source>
        <dbReference type="ARBA" id="ARBA00013143"/>
    </source>
</evidence>
<comment type="catalytic activity">
    <reaction evidence="12 13">
        <text>(2R)-3-phosphoglycerate + NAD(+) = 3-phosphooxypyruvate + NADH + H(+)</text>
        <dbReference type="Rhea" id="RHEA:12641"/>
        <dbReference type="ChEBI" id="CHEBI:15378"/>
        <dbReference type="ChEBI" id="CHEBI:18110"/>
        <dbReference type="ChEBI" id="CHEBI:57540"/>
        <dbReference type="ChEBI" id="CHEBI:57945"/>
        <dbReference type="ChEBI" id="CHEBI:58272"/>
        <dbReference type="EC" id="1.1.1.95"/>
    </reaction>
</comment>
<accession>A0A3M7KQX5</accession>
<evidence type="ECO:0000256" key="3">
    <source>
        <dbReference type="ARBA" id="ARBA00011881"/>
    </source>
</evidence>
<feature type="non-terminal residue" evidence="17">
    <location>
        <position position="1"/>
    </location>
</feature>
<comment type="caution">
    <text evidence="17">The sequence shown here is derived from an EMBL/GenBank/DDBJ whole genome shotgun (WGS) entry which is preliminary data.</text>
</comment>
<sequence length="3050" mass="332720">ARCHRYDGFRKGEGFRALLYFIAYVFGVLYGIGTSPIVASILAAIHMVYIIPILTGRAVHESVSGDGIVGTYSIESTGIRFNCNVSTAVRLAVYGMFAVLLVSAIVEICIVSIGLKGGPLEEYKRAPIVPLLYAEVFLWVLALAWTGYGTYMVVSPVVAAQCWDNNPCNLSRYLDRADQVLDGSVDDAGFNLDLLIEGGTLAAVRAYNQQLRSLGYLTRNIELAFLNLSGLPYDLERVAQGAPWAGCQNESCAWLIRASDACEQWDLLLALPVPRDNKRYFMILVWTGWGLLAFKVFLVALAFNSFPDYEDVESWEGGLRVFSRLCCFGNVLHEEVMEERHVPSRVIAQSLSMLFGSIDLDPTDRLFAALLLAEQQRDQRQINMRLMLDRAGFKMRQAKGGAFFKGRRAWNSGELDPEESHGVRGQGMHAFQPWLGAVEEGRYPVYCRTGLHYDDAGLGEENGGWEASPGGLNASRPPWTPCLRVTHRYMPMLTPAEVPAEYLSHINPVEVAAVCSGPQRPVMASALQDMHRMATFAVAAYGVQNQAWNGGRPMDLLYVSWSLADLVTDLLSQPVDVSDWLPAWVREEIAEDQPVYAHAGIVSAATAVLVDMEEKGGDLEAFFTLDRLRGILRRREGASLKLALTGHSLGAAVACMLGLQLRQECPGIRCWAFCPPGGLMSWNLAQLTRRFCTSIVVGKDVISRMSFNALKRTVDEMVICLARYCKTSYFHDLEQPELYPPGDLAFLRPFKQRHMKESFWDAVWISANGAYSIESTGIQNNCSVGTAVRVAVYGMFAVMVVAACLEFAIVSIGLNGGPLEESKRAPIKPLLYIEFFLWIVLLSWTGYGTYIVRSPNVGAECWDNNPCAYSDDLPASCTGPKVAGNLTLLQEIEAEGDGDDSTQVVTDIDFTATGGSRAAVALYNEQVKGVGALTRNFEAAFLNATGVPFNPDAAGESAPWFPCQNSTCQKLIQNADECTEWDILLRLPDPSNRKAFFEGLVWTSWGLLAFQVILVVVAFNSFPDYTEVDSWEGSLRHMSRFCCCGSIMQEAVLDTSEPASREIAKSLNMLFGGIDLDPTDRLFAALLVAEHQSDLRQRSVRHMLSRAGAREEVLGVLMCAALGGTSRYIRVWWPFKRAMVAAPPLNLSLLHAGFITNMQKRGTFITGPQRRDGGQLEHFPEPRPKQSVSWHLPPSPFSTKAADIRPMYRRTTLKLDEGALEEGGHLDKAASGTDSPSLEWVREQLGTRLTMAYRYTPIVTPVCLPAVYCDHLTPQEAADIYSGPREGVPTHQLRQAQSMSLYAIAAYGLQNIAWGRGKRPPTCAANVNLFRKCMSKVFRLQNSYRQQNCEAILEVTGANTSGGALPYLVMRHRPSNSLVISIRGTGSMEDLITDLLSQPVDVSDWLPPWVQEAQSHKGECMYAHAGVVSAATAILLDMEEKGESWGISCALSGEYASLAGPVFRKCSIAGGGKLEAFFTIDRVRTLLRQESGRTMKLAVTGHSLGAAVACMLSFQLHQECPGLHCWAFCPPGGLMSWNLSVISRRFCTSLVVGKDAISRLSFNTVKRMVDEMVVCLARCRRPKLVVLSDLILRRRGGNRIPPLTLCDMDEIPEDTLAILERYFRTSLSQGGSQPEMYPPGSVMFLRPFKRGRKKTPVQWDAVWINAAGLIGEGLHISPAMMVHHRLFNLTEAFDSCMATAEVTLKEDAARTPATKQRIRNVLGAYSIESTGIQYNCSVGTAVRVAVYGMFMSMIVAACLEFAIVAVGLNGNITLLEELVAQDADVGQKELITNIDYSATGGSRSAVALYNEQIRDVRSLTREFEIDFLNATGVPYDPAAAGISAPWFPCQNTTCQQLIQAADECTEWDILLRLPDPSNRKAFFEGLVWTSWGILAFQVILVVVAFNSFPDYTEVDSWEGSLRHMSRFCCCGSIMQEAVLDTSEPASREIAKSLNMLFGGIDLDPTDRLFAALLVAEHQSDQRQRNMRHMLSRAGYVTNMQRQGAFIKGSQRRDGGQLSQTPEPRAHRTSRVMPMYRRTMMKLDEVALEEGGRFDDAMSGTDSPSLKWVREQLGTRITLAYQYAPIITPVCLPAVYCDHLTPQEAADIYSGLRENVPVQQLRQAQSMSLYAIAAYGLQNIAWGRGKRPPTCAANITLFRKCMSKVFRLQDSYRQRNCEAILEVTGANTSGGALPYLVMRHRPSNSLVISIRGTGELSGGGQRLGQLPACYDRQDRSPKRVTDALATTVSMEDLITDLLSQPVDVSDWLPPWVQEGLQPSRVGSLLHGASCCAQPSALPISSRDNQKPATSQLDGVVHGKAAPLPEAAGTVERPAKPAALSELCAQYADLSLVPNMCRRPKLVVLSDLILRRRGGNRIPPLTLCDMDEIPEDTLAILERYFRTSLSQGDSQPEMYPPGSVMFLRPFKSGRKKTPVQWDAVWINAAGFNQCTRRAEARVLKMLATTAQHRVLGTSSSTLAKAATAPFKVTAIRRSSKGIRASTSGRASLSTNGKPTVLVAEKLGAGGVEMLKEVADVRTVLNMTKEQLLENISTVDAIVIRSATKVTREVFEASKGRLRVVGRAGVGIDNVDLTAASEAGCLVVNAPTANTIAAAEHGISLLTALARNVAQADASMKAGGWDRTTYVGVSVVGKTLAIIGFGKVGGEVARRAKGLGMTVIAFDPYASEERAAAGGVKLVSFDEALATGDFFSLHMPLTPTTKNLFDDAAFAKVKKGSRIINVARGGVIDEAALARALDAKQVAGAALDVFAQEPPAADNPLVNRKDVICTPHLGASTKEAQEEVSYEIAEAVVSALNGELTSSVVNAPMVPPEVLKELAPYVGLAQGLGHAAVQLVDDHGFSEVHITYHRPRGDLLDSRLLRANVVRGILQQITTSQVNIVNADLLAKKRGVRIVETVVPSEGAAVLNSLEVAIVSRASRFSSAVNGRGQISVSGAVKSGKPFLTQIGDFDVDLATEGEVLLVRQNDQPGIIATVASELAKKEINISFMSVGRTGRGADAIMAIGIDGSPDKELLGAISSVRGVQETAALSNL</sequence>
<keyword evidence="9 13" id="KW-0560">Oxidoreductase</keyword>
<dbReference type="FunFam" id="3.40.50.720:FF:000021">
    <property type="entry name" value="D-3-phosphoglycerate dehydrogenase"/>
    <property type="match status" value="1"/>
</dbReference>
<reference evidence="18" key="1">
    <citation type="journal article" date="2018" name="Algal Res.">
        <title>Characterization of plant carbon substrate utilization by Auxenochlorella protothecoides.</title>
        <authorList>
            <person name="Vogler B.W."/>
            <person name="Starkenburg S.R."/>
            <person name="Sudasinghe N."/>
            <person name="Schambach J.Y."/>
            <person name="Rollin J.A."/>
            <person name="Pattathil S."/>
            <person name="Barry A.N."/>
        </authorList>
    </citation>
    <scope>NUCLEOTIDE SEQUENCE [LARGE SCALE GENOMIC DNA]</scope>
    <source>
        <strain evidence="18">UTEX 25</strain>
    </source>
</reference>
<comment type="subunit">
    <text evidence="3">Homotetramer.</text>
</comment>
<dbReference type="PANTHER" id="PTHR42938:SF22">
    <property type="entry name" value="D-3-PHOSPHOGLYCERATE DEHYDROGENASE"/>
    <property type="match status" value="1"/>
</dbReference>
<dbReference type="InterPro" id="IPR002912">
    <property type="entry name" value="ACT_dom"/>
</dbReference>
<dbReference type="SUPFAM" id="SSF53474">
    <property type="entry name" value="alpha/beta-Hydrolases"/>
    <property type="match status" value="2"/>
</dbReference>
<dbReference type="PROSITE" id="PS51671">
    <property type="entry name" value="ACT"/>
    <property type="match status" value="1"/>
</dbReference>
<keyword evidence="10 13" id="KW-0520">NAD</keyword>
<keyword evidence="15" id="KW-0812">Transmembrane</keyword>
<dbReference type="InterPro" id="IPR006140">
    <property type="entry name" value="D-isomer_DH_NAD-bd"/>
</dbReference>
<evidence type="ECO:0000313" key="17">
    <source>
        <dbReference type="EMBL" id="RMZ52757.1"/>
    </source>
</evidence>
<dbReference type="InterPro" id="IPR006236">
    <property type="entry name" value="PGDH"/>
</dbReference>
<feature type="transmembrane region" description="Helical" evidence="15">
    <location>
        <begin position="280"/>
        <end position="303"/>
    </location>
</feature>
<dbReference type="GO" id="GO:0009536">
    <property type="term" value="C:plastid"/>
    <property type="evidence" value="ECO:0007669"/>
    <property type="project" value="UniProtKB-ARBA"/>
</dbReference>
<feature type="transmembrane region" description="Helical" evidence="15">
    <location>
        <begin position="91"/>
        <end position="115"/>
    </location>
</feature>
<feature type="transmembrane region" description="Helical" evidence="15">
    <location>
        <begin position="830"/>
        <end position="852"/>
    </location>
</feature>
<dbReference type="PANTHER" id="PTHR42938">
    <property type="entry name" value="FORMATE DEHYDROGENASE 1"/>
    <property type="match status" value="1"/>
</dbReference>